<keyword evidence="2" id="KW-1185">Reference proteome</keyword>
<dbReference type="RefSeq" id="WP_182167508.1">
    <property type="nucleotide sequence ID" value="NZ_JACEZT010000029.1"/>
</dbReference>
<organism evidence="1 2">
    <name type="scientific">Rugamonas brunnea</name>
    <dbReference type="NCBI Taxonomy" id="2758569"/>
    <lineage>
        <taxon>Bacteria</taxon>
        <taxon>Pseudomonadati</taxon>
        <taxon>Pseudomonadota</taxon>
        <taxon>Betaproteobacteria</taxon>
        <taxon>Burkholderiales</taxon>
        <taxon>Oxalobacteraceae</taxon>
        <taxon>Telluria group</taxon>
        <taxon>Rugamonas</taxon>
    </lineage>
</organism>
<evidence type="ECO:0000313" key="2">
    <source>
        <dbReference type="Proteomes" id="UP000534388"/>
    </source>
</evidence>
<gene>
    <name evidence="1" type="ORF">H3H37_24635</name>
</gene>
<dbReference type="Proteomes" id="UP000534388">
    <property type="component" value="Unassembled WGS sequence"/>
</dbReference>
<comment type="caution">
    <text evidence="1">The sequence shown here is derived from an EMBL/GenBank/DDBJ whole genome shotgun (WGS) entry which is preliminary data.</text>
</comment>
<reference evidence="1 2" key="1">
    <citation type="submission" date="2020-07" db="EMBL/GenBank/DDBJ databases">
        <title>Novel species isolated from subtropical streams in China.</title>
        <authorList>
            <person name="Lu H."/>
        </authorList>
    </citation>
    <scope>NUCLEOTIDE SEQUENCE [LARGE SCALE GENOMIC DNA]</scope>
    <source>
        <strain evidence="1 2">LX20W</strain>
    </source>
</reference>
<evidence type="ECO:0000313" key="1">
    <source>
        <dbReference type="EMBL" id="MBA5640257.1"/>
    </source>
</evidence>
<proteinExistence type="predicted"/>
<sequence length="120" mass="12721">MDECDISVLTGGALRRAFLKVVHQGAIGVDGGPLVVTDDDGSTKVFYEGPSPPSVDLVSPAEQAVAAMKLFQSRGARFEATDSNLAVFCTIDSVMAMGWDYFEAGMRAYLLSVLKRDAGA</sequence>
<accession>A0A7W2IEN5</accession>
<dbReference type="EMBL" id="JACEZT010000029">
    <property type="protein sequence ID" value="MBA5640257.1"/>
    <property type="molecule type" value="Genomic_DNA"/>
</dbReference>
<protein>
    <submittedName>
        <fullName evidence="1">Uncharacterized protein</fullName>
    </submittedName>
</protein>
<dbReference type="AlphaFoldDB" id="A0A7W2IEN5"/>
<name>A0A7W2IEN5_9BURK</name>